<dbReference type="InterPro" id="IPR007656">
    <property type="entry name" value="GTD-bd"/>
</dbReference>
<dbReference type="GO" id="GO:0016020">
    <property type="term" value="C:membrane"/>
    <property type="evidence" value="ECO:0007669"/>
    <property type="project" value="UniProtKB-SubCell"/>
</dbReference>
<gene>
    <name evidence="8" type="ORF">NCGR_LOCUS9650</name>
</gene>
<comment type="caution">
    <text evidence="8">The sequence shown here is derived from an EMBL/GenBank/DDBJ whole genome shotgun (WGS) entry which is preliminary data.</text>
</comment>
<keyword evidence="2" id="KW-0812">Transmembrane</keyword>
<evidence type="ECO:0000259" key="7">
    <source>
        <dbReference type="PROSITE" id="PS51775"/>
    </source>
</evidence>
<accession>A0A811N2X9</accession>
<protein>
    <recommendedName>
        <fullName evidence="7">GTD-binding domain-containing protein</fullName>
    </recommendedName>
</protein>
<feature type="region of interest" description="Disordered" evidence="6">
    <location>
        <begin position="428"/>
        <end position="448"/>
    </location>
</feature>
<feature type="compositionally biased region" description="Basic and acidic residues" evidence="6">
    <location>
        <begin position="429"/>
        <end position="446"/>
    </location>
</feature>
<proteinExistence type="predicted"/>
<sequence length="796" mass="88631">MCEDCAAAAAPGKAMLSWMGRSELGERDLACACCGVALESGFYSPPFLLTASAPRGSDCAHKEEEEEEVARTNGDVVFVSEEGPVIELFDEKPFVEDDSIGVLAYGAEVVANVERMVPLESIDSLVVAMGTVSSQSGDKGKEAVDHGDVRQNNVDMENTVSTNEEKIAMTFDDDKVDDVVDRLIDEQIAAIVFVLACIEATLDDGINAGKIVEAFADHQSREDDSGLKDKDQKISFEDEISEDEQAEQATLQQDLYTTPTDPSDHEFVERLDRSIELENFELAEPKHKMNSMPVEASEHVVTQTEEKQVQQAKVNQELDSIPVHSREDVDEELEGERTAQAGLEQECDSVPIDSGEHGCLTSYAHTDDEQAEVKQKVTSVTADVLQYAADTFNVNTNTWKEDIEEDPTEAALTAIHQISYEPLTSLDKFSPDHSVSEEDKEPDTPTHIEGICDSQELLDSKAAVSDAKSVDSSVATLSTDLESTELKAAMQMEAIQYQRLMEEQSEYDQEALQRLNELVVKREKEKQDLERELELYRHKVHLYEVKVRKMSRHKADDQNGSSSTSSSAEDSDDLSQSFYEGDGSSHGLNGSNGSIPTDVVLQETARHLVTLDGSLAVFEEERLSILEQLKVLEDKLFDLDDEESDSMKHLTEENHLNGASNGFSDDDSCFKLHDKRKSVTYRGKKLLPLFDDATVEAGNIPRGDEAHHSTEVTLDLAREQHKLAIANEIDQVNERLHALEADREYIKQCVRTLKKGGKGFDLLQEILQHLRDLRRIEQRGRNSGELSPHFLHLYTD</sequence>
<evidence type="ECO:0000256" key="4">
    <source>
        <dbReference type="ARBA" id="ARBA00023136"/>
    </source>
</evidence>
<keyword evidence="5" id="KW-0175">Coiled coil</keyword>
<dbReference type="InterPro" id="IPR039306">
    <property type="entry name" value="MYOB"/>
</dbReference>
<dbReference type="AlphaFoldDB" id="A0A811N2X9"/>
<evidence type="ECO:0000256" key="5">
    <source>
        <dbReference type="SAM" id="Coils"/>
    </source>
</evidence>
<dbReference type="OrthoDB" id="1888939at2759"/>
<feature type="region of interest" description="Disordered" evidence="6">
    <location>
        <begin position="551"/>
        <end position="595"/>
    </location>
</feature>
<keyword evidence="3" id="KW-1133">Transmembrane helix</keyword>
<evidence type="ECO:0000313" key="9">
    <source>
        <dbReference type="Proteomes" id="UP000604825"/>
    </source>
</evidence>
<dbReference type="PANTHER" id="PTHR31448">
    <property type="entry name" value="MYOSIN-BINDING PROTEIN 2"/>
    <property type="match status" value="1"/>
</dbReference>
<evidence type="ECO:0000256" key="3">
    <source>
        <dbReference type="ARBA" id="ARBA00022989"/>
    </source>
</evidence>
<dbReference type="GO" id="GO:0080115">
    <property type="term" value="F:myosin XI tail binding"/>
    <property type="evidence" value="ECO:0007669"/>
    <property type="project" value="UniProtKB-ARBA"/>
</dbReference>
<comment type="subcellular location">
    <subcellularLocation>
        <location evidence="1">Membrane</location>
        <topology evidence="1">Single-pass membrane protein</topology>
    </subcellularLocation>
</comment>
<feature type="domain" description="GTD-binding" evidence="7">
    <location>
        <begin position="454"/>
        <end position="537"/>
    </location>
</feature>
<dbReference type="PANTHER" id="PTHR31448:SF23">
    <property type="entry name" value="GTD-BINDING DOMAIN-CONTAINING PROTEIN"/>
    <property type="match status" value="1"/>
</dbReference>
<evidence type="ECO:0000256" key="1">
    <source>
        <dbReference type="ARBA" id="ARBA00004167"/>
    </source>
</evidence>
<organism evidence="8 9">
    <name type="scientific">Miscanthus lutarioriparius</name>
    <dbReference type="NCBI Taxonomy" id="422564"/>
    <lineage>
        <taxon>Eukaryota</taxon>
        <taxon>Viridiplantae</taxon>
        <taxon>Streptophyta</taxon>
        <taxon>Embryophyta</taxon>
        <taxon>Tracheophyta</taxon>
        <taxon>Spermatophyta</taxon>
        <taxon>Magnoliopsida</taxon>
        <taxon>Liliopsida</taxon>
        <taxon>Poales</taxon>
        <taxon>Poaceae</taxon>
        <taxon>PACMAD clade</taxon>
        <taxon>Panicoideae</taxon>
        <taxon>Andropogonodae</taxon>
        <taxon>Andropogoneae</taxon>
        <taxon>Saccharinae</taxon>
        <taxon>Miscanthus</taxon>
    </lineage>
</organism>
<keyword evidence="4" id="KW-0472">Membrane</keyword>
<name>A0A811N2X9_9POAL</name>
<dbReference type="Proteomes" id="UP000604825">
    <property type="component" value="Unassembled WGS sequence"/>
</dbReference>
<dbReference type="EMBL" id="CAJGYO010000002">
    <property type="protein sequence ID" value="CAD6214204.1"/>
    <property type="molecule type" value="Genomic_DNA"/>
</dbReference>
<dbReference type="Pfam" id="PF04576">
    <property type="entry name" value="Zein-binding"/>
    <property type="match status" value="1"/>
</dbReference>
<reference evidence="8" key="1">
    <citation type="submission" date="2020-10" db="EMBL/GenBank/DDBJ databases">
        <authorList>
            <person name="Han B."/>
            <person name="Lu T."/>
            <person name="Zhao Q."/>
            <person name="Huang X."/>
            <person name="Zhao Y."/>
        </authorList>
    </citation>
    <scope>NUCLEOTIDE SEQUENCE</scope>
</reference>
<dbReference type="PROSITE" id="PS51775">
    <property type="entry name" value="GTD_BINDING"/>
    <property type="match status" value="1"/>
</dbReference>
<evidence type="ECO:0000256" key="6">
    <source>
        <dbReference type="SAM" id="MobiDB-lite"/>
    </source>
</evidence>
<feature type="coiled-coil region" evidence="5">
    <location>
        <begin position="512"/>
        <end position="546"/>
    </location>
</feature>
<keyword evidence="9" id="KW-1185">Reference proteome</keyword>
<evidence type="ECO:0000256" key="2">
    <source>
        <dbReference type="ARBA" id="ARBA00022692"/>
    </source>
</evidence>
<feature type="region of interest" description="Disordered" evidence="6">
    <location>
        <begin position="325"/>
        <end position="361"/>
    </location>
</feature>
<feature type="compositionally biased region" description="Low complexity" evidence="6">
    <location>
        <begin position="558"/>
        <end position="594"/>
    </location>
</feature>
<evidence type="ECO:0000313" key="8">
    <source>
        <dbReference type="EMBL" id="CAD6214204.1"/>
    </source>
</evidence>